<gene>
    <name evidence="2" type="ORF">GRF29_154g636644</name>
</gene>
<accession>A0AAN6LTF8</accession>
<dbReference type="AlphaFoldDB" id="A0AAN6LTF8"/>
<dbReference type="InterPro" id="IPR013766">
    <property type="entry name" value="Thioredoxin_domain"/>
</dbReference>
<name>A0AAN6LTF8_9PLEO</name>
<reference evidence="2 3" key="1">
    <citation type="submission" date="2021-02" db="EMBL/GenBank/DDBJ databases">
        <title>Genome assembly of Pseudopithomyces chartarum.</title>
        <authorList>
            <person name="Jauregui R."/>
            <person name="Singh J."/>
            <person name="Voisey C."/>
        </authorList>
    </citation>
    <scope>NUCLEOTIDE SEQUENCE [LARGE SCALE GENOMIC DNA]</scope>
    <source>
        <strain evidence="2 3">AGR01</strain>
    </source>
</reference>
<protein>
    <recommendedName>
        <fullName evidence="1">Thioredoxin domain-containing protein</fullName>
    </recommendedName>
</protein>
<organism evidence="2 3">
    <name type="scientific">Pseudopithomyces chartarum</name>
    <dbReference type="NCBI Taxonomy" id="1892770"/>
    <lineage>
        <taxon>Eukaryota</taxon>
        <taxon>Fungi</taxon>
        <taxon>Dikarya</taxon>
        <taxon>Ascomycota</taxon>
        <taxon>Pezizomycotina</taxon>
        <taxon>Dothideomycetes</taxon>
        <taxon>Pleosporomycetidae</taxon>
        <taxon>Pleosporales</taxon>
        <taxon>Massarineae</taxon>
        <taxon>Didymosphaeriaceae</taxon>
        <taxon>Pseudopithomyces</taxon>
    </lineage>
</organism>
<dbReference type="Pfam" id="PF00085">
    <property type="entry name" value="Thioredoxin"/>
    <property type="match status" value="1"/>
</dbReference>
<dbReference type="Proteomes" id="UP001280581">
    <property type="component" value="Unassembled WGS sequence"/>
</dbReference>
<sequence length="179" mass="19784">MIVRPPRSLSFLTKPQVPNAHVQRSFLTGSPARSHSNRIFDNVRTPNDLHTLTMLSAADNRPLITLWSASWCTTCQAVKPLVKGMIEEEHVGEEEGGLGFAEVELDSTLIGDLGLKYMITSMPTLLAFSRQEAQFETRMTKPDLMRNKEQLREWLLTEARRGGRAGGGGGGLFGGIFGR</sequence>
<dbReference type="Gene3D" id="3.40.30.10">
    <property type="entry name" value="Glutaredoxin"/>
    <property type="match status" value="1"/>
</dbReference>
<feature type="domain" description="Thioredoxin" evidence="1">
    <location>
        <begin position="59"/>
        <end position="137"/>
    </location>
</feature>
<dbReference type="SUPFAM" id="SSF52833">
    <property type="entry name" value="Thioredoxin-like"/>
    <property type="match status" value="1"/>
</dbReference>
<proteinExistence type="predicted"/>
<dbReference type="InterPro" id="IPR036249">
    <property type="entry name" value="Thioredoxin-like_sf"/>
</dbReference>
<dbReference type="EMBL" id="WVTA01000013">
    <property type="protein sequence ID" value="KAK3202768.1"/>
    <property type="molecule type" value="Genomic_DNA"/>
</dbReference>
<keyword evidence="3" id="KW-1185">Reference proteome</keyword>
<evidence type="ECO:0000259" key="1">
    <source>
        <dbReference type="Pfam" id="PF00085"/>
    </source>
</evidence>
<evidence type="ECO:0000313" key="2">
    <source>
        <dbReference type="EMBL" id="KAK3202768.1"/>
    </source>
</evidence>
<evidence type="ECO:0000313" key="3">
    <source>
        <dbReference type="Proteomes" id="UP001280581"/>
    </source>
</evidence>
<comment type="caution">
    <text evidence="2">The sequence shown here is derived from an EMBL/GenBank/DDBJ whole genome shotgun (WGS) entry which is preliminary data.</text>
</comment>